<dbReference type="GO" id="GO:0008657">
    <property type="term" value="F:DNA topoisomerase type II (double strand cut, ATP-hydrolyzing) inhibitor activity"/>
    <property type="evidence" value="ECO:0007669"/>
    <property type="project" value="InterPro"/>
</dbReference>
<keyword evidence="5" id="KW-0804">Transcription</keyword>
<organism evidence="8 9">
    <name type="scientific">Neorhizobium galegae bv. officinalis bv. officinalis str. HAMBI 1141</name>
    <dbReference type="NCBI Taxonomy" id="1028801"/>
    <lineage>
        <taxon>Bacteria</taxon>
        <taxon>Pseudomonadati</taxon>
        <taxon>Pseudomonadota</taxon>
        <taxon>Alphaproteobacteria</taxon>
        <taxon>Hyphomicrobiales</taxon>
        <taxon>Rhizobiaceae</taxon>
        <taxon>Rhizobium/Agrobacterium group</taxon>
        <taxon>Neorhizobium</taxon>
    </lineage>
</organism>
<dbReference type="InterPro" id="IPR002712">
    <property type="entry name" value="CcdB"/>
</dbReference>
<dbReference type="PATRIC" id="fig|1028801.3.peg.4438"/>
<dbReference type="SUPFAM" id="SSF50118">
    <property type="entry name" value="Cell growth inhibitor/plasmid maintenance toxic component"/>
    <property type="match status" value="1"/>
</dbReference>
<name>A0A068TF36_NEOGA</name>
<comment type="similarity">
    <text evidence="1">Belongs to the CcdB toxin family.</text>
</comment>
<dbReference type="HOGENOM" id="CLU_158043_0_0_5"/>
<evidence type="ECO:0000256" key="4">
    <source>
        <dbReference type="ARBA" id="ARBA00023015"/>
    </source>
</evidence>
<evidence type="ECO:0000256" key="7">
    <source>
        <dbReference type="ARBA" id="ARBA00033135"/>
    </source>
</evidence>
<evidence type="ECO:0000256" key="2">
    <source>
        <dbReference type="ARBA" id="ARBA00015075"/>
    </source>
</evidence>
<dbReference type="RefSeq" id="WP_038548227.1">
    <property type="nucleotide sequence ID" value="NZ_HG938355.1"/>
</dbReference>
<accession>A0A068TF36</accession>
<dbReference type="AlphaFoldDB" id="A0A068TF36"/>
<protein>
    <recommendedName>
        <fullName evidence="2">Toxin CcdB</fullName>
    </recommendedName>
    <alternativeName>
        <fullName evidence="7">Cytotoxic protein CcdB</fullName>
    </alternativeName>
    <alternativeName>
        <fullName evidence="6">Protein LetD</fullName>
    </alternativeName>
</protein>
<dbReference type="Proteomes" id="UP000028186">
    <property type="component" value="Chromosome I"/>
</dbReference>
<dbReference type="Pfam" id="PF01845">
    <property type="entry name" value="CcdB"/>
    <property type="match status" value="1"/>
</dbReference>
<evidence type="ECO:0000256" key="1">
    <source>
        <dbReference type="ARBA" id="ARBA00005230"/>
    </source>
</evidence>
<evidence type="ECO:0000313" key="8">
    <source>
        <dbReference type="EMBL" id="CDN56681.1"/>
    </source>
</evidence>
<keyword evidence="4" id="KW-0805">Transcription regulation</keyword>
<evidence type="ECO:0000256" key="6">
    <source>
        <dbReference type="ARBA" id="ARBA00029628"/>
    </source>
</evidence>
<evidence type="ECO:0000313" key="9">
    <source>
        <dbReference type="Proteomes" id="UP000028186"/>
    </source>
</evidence>
<dbReference type="GO" id="GO:0006276">
    <property type="term" value="P:plasmid maintenance"/>
    <property type="evidence" value="ECO:0007669"/>
    <property type="project" value="InterPro"/>
</dbReference>
<dbReference type="KEGG" id="ngl:RG1141_CH43690"/>
<keyword evidence="3" id="KW-0678">Repressor</keyword>
<dbReference type="eggNOG" id="ENOG5032YCB">
    <property type="taxonomic scope" value="Bacteria"/>
</dbReference>
<evidence type="ECO:0000256" key="3">
    <source>
        <dbReference type="ARBA" id="ARBA00022491"/>
    </source>
</evidence>
<dbReference type="Gene3D" id="2.30.30.110">
    <property type="match status" value="1"/>
</dbReference>
<reference evidence="9" key="1">
    <citation type="journal article" date="2014" name="BMC Genomics">
        <title>Genome sequencing of two Neorhizobium galegae strains reveals a noeT gene responsible for the unusual acetylation of the nodulation factors.</title>
        <authorList>
            <person name="Osterman J."/>
            <person name="Marsh J."/>
            <person name="Laine P.K."/>
            <person name="Zeng Z."/>
            <person name="Alatalo E."/>
            <person name="Sullivan J.T."/>
            <person name="Young J.P."/>
            <person name="Thomas-Oates J."/>
            <person name="Paulin L."/>
            <person name="Lindstrom K."/>
        </authorList>
    </citation>
    <scope>NUCLEOTIDE SEQUENCE [LARGE SCALE GENOMIC DNA]</scope>
    <source>
        <strain evidence="9">HAMBI 1141</strain>
    </source>
</reference>
<proteinExistence type="inferred from homology"/>
<sequence length="99" mass="11155">MARFRAYKMASSKLLVLDLQADLLDDLKTRVIVPLYPVAELSWSMPRLNPRFAIRGELHVMATQRMAAVPAQDLGELVADLSAYRDEILAATDFLFQGF</sequence>
<gene>
    <name evidence="8" type="primary">ccdB</name>
    <name evidence="8" type="ORF">RG1141_CH43690</name>
</gene>
<dbReference type="EMBL" id="HG938355">
    <property type="protein sequence ID" value="CDN56681.1"/>
    <property type="molecule type" value="Genomic_DNA"/>
</dbReference>
<dbReference type="InterPro" id="IPR011067">
    <property type="entry name" value="Plasmid_toxin/cell-grow_inhib"/>
</dbReference>
<evidence type="ECO:0000256" key="5">
    <source>
        <dbReference type="ARBA" id="ARBA00023163"/>
    </source>
</evidence>